<feature type="region of interest" description="Disordered" evidence="8">
    <location>
        <begin position="1"/>
        <end position="27"/>
    </location>
</feature>
<comment type="subcellular location">
    <subcellularLocation>
        <location evidence="1 7">Cell membrane</location>
        <topology evidence="1 7">Multi-pass membrane protein</topology>
    </subcellularLocation>
</comment>
<feature type="domain" description="ABC transmembrane type-1" evidence="9">
    <location>
        <begin position="93"/>
        <end position="282"/>
    </location>
</feature>
<protein>
    <submittedName>
        <fullName evidence="10">Sugar ABC transporter permease</fullName>
    </submittedName>
</protein>
<dbReference type="PANTHER" id="PTHR43744:SF12">
    <property type="entry name" value="ABC TRANSPORTER PERMEASE PROTEIN MG189-RELATED"/>
    <property type="match status" value="1"/>
</dbReference>
<feature type="transmembrane region" description="Helical" evidence="7">
    <location>
        <begin position="123"/>
        <end position="144"/>
    </location>
</feature>
<evidence type="ECO:0000256" key="5">
    <source>
        <dbReference type="ARBA" id="ARBA00022989"/>
    </source>
</evidence>
<evidence type="ECO:0000256" key="6">
    <source>
        <dbReference type="ARBA" id="ARBA00023136"/>
    </source>
</evidence>
<evidence type="ECO:0000256" key="2">
    <source>
        <dbReference type="ARBA" id="ARBA00022448"/>
    </source>
</evidence>
<dbReference type="AlphaFoldDB" id="A0A255EF96"/>
<keyword evidence="11" id="KW-1185">Reference proteome</keyword>
<organism evidence="10 11">
    <name type="scientific">Parenemella sanctibonifatiensis</name>
    <dbReference type="NCBI Taxonomy" id="2016505"/>
    <lineage>
        <taxon>Bacteria</taxon>
        <taxon>Bacillati</taxon>
        <taxon>Actinomycetota</taxon>
        <taxon>Actinomycetes</taxon>
        <taxon>Propionibacteriales</taxon>
        <taxon>Propionibacteriaceae</taxon>
        <taxon>Parenemella</taxon>
    </lineage>
</organism>
<dbReference type="SUPFAM" id="SSF161098">
    <property type="entry name" value="MetI-like"/>
    <property type="match status" value="1"/>
</dbReference>
<feature type="transmembrane region" description="Helical" evidence="7">
    <location>
        <begin position="164"/>
        <end position="182"/>
    </location>
</feature>
<dbReference type="InterPro" id="IPR000515">
    <property type="entry name" value="MetI-like"/>
</dbReference>
<gene>
    <name evidence="10" type="ORF">CGZ91_08595</name>
</gene>
<evidence type="ECO:0000313" key="10">
    <source>
        <dbReference type="EMBL" id="OYN90217.1"/>
    </source>
</evidence>
<name>A0A255EF96_9ACTN</name>
<evidence type="ECO:0000256" key="8">
    <source>
        <dbReference type="SAM" id="MobiDB-lite"/>
    </source>
</evidence>
<reference evidence="10 11" key="1">
    <citation type="submission" date="2017-07" db="EMBL/GenBank/DDBJ databases">
        <title>Draft whole genome sequences of clinical Proprionibacteriaceae strains.</title>
        <authorList>
            <person name="Bernier A.-M."/>
            <person name="Bernard K."/>
            <person name="Domingo M.-C."/>
        </authorList>
    </citation>
    <scope>NUCLEOTIDE SEQUENCE [LARGE SCALE GENOMIC DNA]</scope>
    <source>
        <strain evidence="10 11">NML 150081</strain>
    </source>
</reference>
<sequence length="297" mass="32712">MSETHTAPALPAPGAGQKARKVRGGGRGGSNWWAHIVLSIGGFIMVFPFLWQIVMSLSSTAEVTSVPPALWPEELRFENYVEVFRQVPFMSQFWVSVQVTVLTVLGQIVLCSLAGYAFARMRFVASATIFAVMLSILMIPNQAYLIPQYQIVQNLGWLDTVQGIVIPTIFSAFGTFLMRQFFVSMPAELEEAARLDGANSFQIFWRVMLPLAKPSISALAIITTLAAWNNLLWPLVVTSRAEDRPLSVGIASLNGQYVIDYPVMMAASLMAMAPILILFIVMQRRVIEGLAHSGLKG</sequence>
<feature type="transmembrane region" description="Helical" evidence="7">
    <location>
        <begin position="93"/>
        <end position="116"/>
    </location>
</feature>
<keyword evidence="3" id="KW-1003">Cell membrane</keyword>
<comment type="similarity">
    <text evidence="7">Belongs to the binding-protein-dependent transport system permease family.</text>
</comment>
<feature type="transmembrane region" description="Helical" evidence="7">
    <location>
        <begin position="32"/>
        <end position="54"/>
    </location>
</feature>
<dbReference type="GO" id="GO:0055085">
    <property type="term" value="P:transmembrane transport"/>
    <property type="evidence" value="ECO:0007669"/>
    <property type="project" value="InterPro"/>
</dbReference>
<dbReference type="PANTHER" id="PTHR43744">
    <property type="entry name" value="ABC TRANSPORTER PERMEASE PROTEIN MG189-RELATED-RELATED"/>
    <property type="match status" value="1"/>
</dbReference>
<feature type="transmembrane region" description="Helical" evidence="7">
    <location>
        <begin position="261"/>
        <end position="281"/>
    </location>
</feature>
<evidence type="ECO:0000256" key="4">
    <source>
        <dbReference type="ARBA" id="ARBA00022692"/>
    </source>
</evidence>
<feature type="transmembrane region" description="Helical" evidence="7">
    <location>
        <begin position="203"/>
        <end position="228"/>
    </location>
</feature>
<keyword evidence="2 7" id="KW-0813">Transport</keyword>
<evidence type="ECO:0000259" key="9">
    <source>
        <dbReference type="PROSITE" id="PS50928"/>
    </source>
</evidence>
<dbReference type="Pfam" id="PF00528">
    <property type="entry name" value="BPD_transp_1"/>
    <property type="match status" value="1"/>
</dbReference>
<evidence type="ECO:0000256" key="1">
    <source>
        <dbReference type="ARBA" id="ARBA00004651"/>
    </source>
</evidence>
<dbReference type="GO" id="GO:0005886">
    <property type="term" value="C:plasma membrane"/>
    <property type="evidence" value="ECO:0007669"/>
    <property type="project" value="UniProtKB-SubCell"/>
</dbReference>
<dbReference type="PROSITE" id="PS50928">
    <property type="entry name" value="ABC_TM1"/>
    <property type="match status" value="1"/>
</dbReference>
<keyword evidence="4 7" id="KW-0812">Transmembrane</keyword>
<comment type="caution">
    <text evidence="10">The sequence shown here is derived from an EMBL/GenBank/DDBJ whole genome shotgun (WGS) entry which is preliminary data.</text>
</comment>
<dbReference type="Gene3D" id="1.10.3720.10">
    <property type="entry name" value="MetI-like"/>
    <property type="match status" value="1"/>
</dbReference>
<keyword evidence="5 7" id="KW-1133">Transmembrane helix</keyword>
<dbReference type="CDD" id="cd06261">
    <property type="entry name" value="TM_PBP2"/>
    <property type="match status" value="1"/>
</dbReference>
<proteinExistence type="inferred from homology"/>
<evidence type="ECO:0000313" key="11">
    <source>
        <dbReference type="Proteomes" id="UP000216300"/>
    </source>
</evidence>
<dbReference type="EMBL" id="NMVJ01000007">
    <property type="protein sequence ID" value="OYN90217.1"/>
    <property type="molecule type" value="Genomic_DNA"/>
</dbReference>
<dbReference type="OrthoDB" id="61122at2"/>
<evidence type="ECO:0000256" key="7">
    <source>
        <dbReference type="RuleBase" id="RU363032"/>
    </source>
</evidence>
<dbReference type="InterPro" id="IPR035906">
    <property type="entry name" value="MetI-like_sf"/>
</dbReference>
<keyword evidence="6 7" id="KW-0472">Membrane</keyword>
<dbReference type="RefSeq" id="WP_094454315.1">
    <property type="nucleotide sequence ID" value="NZ_NMVJ01000007.1"/>
</dbReference>
<evidence type="ECO:0000256" key="3">
    <source>
        <dbReference type="ARBA" id="ARBA00022475"/>
    </source>
</evidence>
<accession>A0A255EF96</accession>
<dbReference type="Proteomes" id="UP000216300">
    <property type="component" value="Unassembled WGS sequence"/>
</dbReference>